<name>A0A484M0P8_9ASTE</name>
<sequence>MKCPRGVESQLQWGYELFRSSMALRGVRNRHWGLPVLSVIRHKGFVRLNSGSSHCSEESKGESPTSEWYGHAFSKLSSLSSLLKNVDLVNGRLVNVTDNSRVQDDILLETMTHFKSLARDFIGGPLVQDSMRKNMVKMDFGSSNPGGNRLPCFNKASEREPMTVNSLTKVSSFLNVTAQQRKVVRATVCPRVTEHQVWTGALELILGELKSEIEHLESRFPSKEVKMGKQIVAGCLKVLGIAVSYNPDSSSWMRVAPAKGKVSPPPTPHKWEDILEMVIDVVDCLREVTELSLEVKKAEVMKEGLYQIREIRIDKNIGYRENCHQESLVKKILTKRLGHSSPCLFTLLTYYLYGSIRDIEVDVRGGVCAIGRGDRFRLCMGKILTSDEEEMVWRGVKQLDRAMGLFKFIWETAGMKGDLVLQGHLWCIGTHSRSLTYRGNTFCLHVIDRYH</sequence>
<evidence type="ECO:0000313" key="1">
    <source>
        <dbReference type="EMBL" id="VFQ82341.1"/>
    </source>
</evidence>
<dbReference type="Proteomes" id="UP000595140">
    <property type="component" value="Unassembled WGS sequence"/>
</dbReference>
<keyword evidence="2" id="KW-1185">Reference proteome</keyword>
<proteinExistence type="predicted"/>
<reference evidence="1 2" key="1">
    <citation type="submission" date="2018-04" db="EMBL/GenBank/DDBJ databases">
        <authorList>
            <person name="Vogel A."/>
        </authorList>
    </citation>
    <scope>NUCLEOTIDE SEQUENCE [LARGE SCALE GENOMIC DNA]</scope>
</reference>
<dbReference type="OrthoDB" id="770241at2759"/>
<dbReference type="PANTHER" id="PTHR37763">
    <property type="entry name" value="EXOSOME COMPLEX EXONUCLEASE"/>
    <property type="match status" value="1"/>
</dbReference>
<accession>A0A484M0P8</accession>
<evidence type="ECO:0000313" key="2">
    <source>
        <dbReference type="Proteomes" id="UP000595140"/>
    </source>
</evidence>
<organism evidence="1 2">
    <name type="scientific">Cuscuta campestris</name>
    <dbReference type="NCBI Taxonomy" id="132261"/>
    <lineage>
        <taxon>Eukaryota</taxon>
        <taxon>Viridiplantae</taxon>
        <taxon>Streptophyta</taxon>
        <taxon>Embryophyta</taxon>
        <taxon>Tracheophyta</taxon>
        <taxon>Spermatophyta</taxon>
        <taxon>Magnoliopsida</taxon>
        <taxon>eudicotyledons</taxon>
        <taxon>Gunneridae</taxon>
        <taxon>Pentapetalae</taxon>
        <taxon>asterids</taxon>
        <taxon>lamiids</taxon>
        <taxon>Solanales</taxon>
        <taxon>Convolvulaceae</taxon>
        <taxon>Cuscuteae</taxon>
        <taxon>Cuscuta</taxon>
        <taxon>Cuscuta subgen. Grammica</taxon>
        <taxon>Cuscuta sect. Cleistogrammica</taxon>
    </lineage>
</organism>
<protein>
    <submittedName>
        <fullName evidence="1">Uncharacterized protein</fullName>
    </submittedName>
</protein>
<dbReference type="AlphaFoldDB" id="A0A484M0P8"/>
<dbReference type="PANTHER" id="PTHR37763:SF1">
    <property type="entry name" value="EXOSOME COMPLEX EXONUCLEASE"/>
    <property type="match status" value="1"/>
</dbReference>
<dbReference type="EMBL" id="OOIL02002358">
    <property type="protein sequence ID" value="VFQ82341.1"/>
    <property type="molecule type" value="Genomic_DNA"/>
</dbReference>
<gene>
    <name evidence="1" type="ORF">CCAM_LOCUS24117</name>
</gene>